<keyword evidence="2" id="KW-0472">Membrane</keyword>
<dbReference type="EMBL" id="DP000086">
    <property type="protein sequence ID" value="ABB47362.2"/>
    <property type="molecule type" value="Genomic_DNA"/>
</dbReference>
<sequence>MGQWRREDEIHKYVYVVGYSLGLGVVIGIRTRWYQSVRQIHGRGTREVLHAATTTRGVQRRTWTQGGARRRSTEFDRWNQTLLAAAGTVDGCFNREMTRRGAQVDGGGSDWRINRWVGHFGRVARTFQWSIGGQSGLRARGGAATVDPIGCFGCVFNKERRPSWTGHTRKGKGSGFRFGLKIGHQIPRTQQQELIHGIADFAIEQITKQKSDWDLLAAVIWDDERRVAGARLGVVVGASTGEGAAATLLCRGGRYRGRQHPHRREAYGGSIGSVVIGGVLSLMFFVLSDSFYFFLIYPAELLPLIFQKKTPLRGSIFWTGGGVGNRSSVFGGGAEETVRQEVAAGAAGARQALGGGALRLRGASRRARGSVVSIWSLDATGQLLRLLLTESSWLWAHVDFLDAQSNVFAWLVCTWRPNACGKARWRVQSRRDSNEGSEWTKTRRSRATADENR</sequence>
<organism evidence="3">
    <name type="scientific">Oryza sativa subsp. japonica</name>
    <name type="common">Rice</name>
    <dbReference type="NCBI Taxonomy" id="39947"/>
    <lineage>
        <taxon>Eukaryota</taxon>
        <taxon>Viridiplantae</taxon>
        <taxon>Streptophyta</taxon>
        <taxon>Embryophyta</taxon>
        <taxon>Tracheophyta</taxon>
        <taxon>Spermatophyta</taxon>
        <taxon>Magnoliopsida</taxon>
        <taxon>Liliopsida</taxon>
        <taxon>Poales</taxon>
        <taxon>Poaceae</taxon>
        <taxon>BOP clade</taxon>
        <taxon>Oryzoideae</taxon>
        <taxon>Oryzeae</taxon>
        <taxon>Oryzinae</taxon>
        <taxon>Oryza</taxon>
        <taxon>Oryza sativa</taxon>
    </lineage>
</organism>
<reference evidence="3" key="2">
    <citation type="submission" date="2003-05" db="EMBL/GenBank/DDBJ databases">
        <authorList>
            <person name="Buell C.R."/>
            <person name="Wing R.A."/>
            <person name="McCombie W.R."/>
            <person name="Messing J."/>
            <person name="Yuan Q."/>
            <person name="Ouyang S."/>
        </authorList>
    </citation>
    <scope>NUCLEOTIDE SEQUENCE</scope>
</reference>
<protein>
    <submittedName>
        <fullName evidence="3">Uncharacterized protein</fullName>
    </submittedName>
</protein>
<dbReference type="AlphaFoldDB" id="Q339B8"/>
<proteinExistence type="predicted"/>
<evidence type="ECO:0000313" key="3">
    <source>
        <dbReference type="EMBL" id="ABB47362.2"/>
    </source>
</evidence>
<reference evidence="3" key="1">
    <citation type="journal article" date="2003" name="Science">
        <title>In-depth view of structure, activity, and evolution of rice chromosome 10.</title>
        <authorList>
            <consortium name="Rice Chromosome 10 Sequencing Consortium"/>
        </authorList>
    </citation>
    <scope>NUCLEOTIDE SEQUENCE [LARGE SCALE GENOMIC DNA]</scope>
</reference>
<keyword evidence="2" id="KW-0812">Transmembrane</keyword>
<evidence type="ECO:0000256" key="2">
    <source>
        <dbReference type="SAM" id="Phobius"/>
    </source>
</evidence>
<keyword evidence="2" id="KW-1133">Transmembrane helix</keyword>
<accession>Q339B8</accession>
<name>Q339B8_ORYSJ</name>
<feature type="region of interest" description="Disordered" evidence="1">
    <location>
        <begin position="431"/>
        <end position="453"/>
    </location>
</feature>
<feature type="transmembrane region" description="Helical" evidence="2">
    <location>
        <begin position="12"/>
        <end position="29"/>
    </location>
</feature>
<evidence type="ECO:0000256" key="1">
    <source>
        <dbReference type="SAM" id="MobiDB-lite"/>
    </source>
</evidence>
<gene>
    <name evidence="3" type="ordered locus">LOC_Os10g22770</name>
</gene>
<feature type="transmembrane region" description="Helical" evidence="2">
    <location>
        <begin position="266"/>
        <end position="285"/>
    </location>
</feature>
<reference evidence="3" key="3">
    <citation type="submission" date="2006-07" db="EMBL/GenBank/DDBJ databases">
        <authorList>
            <person name="Buell R."/>
        </authorList>
    </citation>
    <scope>NUCLEOTIDE SEQUENCE</scope>
</reference>